<sequence length="1149" mass="131005">MANSEAGSSSDAARASEGEYQVFLNFRGPDTRYGFTDFLYYGLVDVGVRVFRDEEELRVGEVIGGNLLRAINNSKIYIPIFSQTYASSKWCLRELAHIVENVSKSETQKSIFPIFLDVEPEDIKLKTPRYSGALLEHEKKFPVEVKVWRKALAEVDEIKGWNVKKDESQATIAKLVVARVLEKLKLKQRLVPEHLVGLDDRVKHLTELLDVNHRDARLIGIYGMGGIGKTTIAKVVFNELSSHFGKCSSFLENVQEKMSTEDGIVKLQKKLLSDIVDFRFAGGVQDVEEGMERIGAVLSSKKVLVVLDDVDNKEHIKKLIGNNSLHSGSRIIITTRNMTIMQVEGLEGEIVSYEMLKMDTGLALQLFCRHAFGRDFPSDDYHGLSNKIVSSTGGLPLAIKVIGALLNGKNKAFWEETLSRLRNVPEEEILKKLRISYDDLDEYQQQIFLDIACFFFNKKKTKAIYMWASCQFYPERGINVLINRCLIKILDNDKKDKVQALGIGIDEHDCSIEITNREFERLPNLRFLRLHDGTYAGDFTQCPSKLRWMSWQPPRYIRDAKYFAKYCSELRWISLLRWISCQPLFPAGYYDFRANNMYLDHLVVFKLGKNCFADDAKAWDLIKRAHNLKVLSLTSCHGITTIPDFSKCLGLERLTLNDCSNLKRIESFIGDLWLLIKLKIVDCRDLTDLPEDVGALVKLKHFSLQGCVKLRELPSSLGNLTSLIELDLSRTRISELPNSIEKLKSLRILRLTSIGKCFGSINNQSINVRQFPSGINALVNLEELDLSKQWRMIREIPIEIGELSSLRILNLESTNICGIPRTINMLHHLQTLNLLDCNSIKELPELPISLTCLLLRSASLRSVPNLSNLTNLVRLQLCDGSQYSKRTNLITGCNLRWIGRLSRLKHSELNLLNVPTPPELASLFHLEFLELDGLDIKPLVQLPSSYLRFRNLSNLQIYWCKVEDIPLYGLPQLEKIAVHNCKLFKRFSIHSELTKLRDVKVQDCPKLVKIQIVGLATSLEYLSVSHCESLRRIGGLPYLKNLVRLEIKWCKVLSRVEGLEELESLKSLMVLACPSLRRLIDASCTYISDDCRVCVMGCGHFIKDSGKNDYEKISLKCYIEEILLYKVRHLLHQCVGLSFNFTLQVKYAL</sequence>
<dbReference type="SUPFAM" id="SSF52047">
    <property type="entry name" value="RNI-like"/>
    <property type="match status" value="1"/>
</dbReference>
<evidence type="ECO:0000256" key="1">
    <source>
        <dbReference type="ARBA" id="ARBA00022614"/>
    </source>
</evidence>
<dbReference type="InterPro" id="IPR042197">
    <property type="entry name" value="Apaf_helical"/>
</dbReference>
<accession>A0ABD3L4K7</accession>
<dbReference type="PROSITE" id="PS50104">
    <property type="entry name" value="TIR"/>
    <property type="match status" value="1"/>
</dbReference>
<dbReference type="SUPFAM" id="SSF52200">
    <property type="entry name" value="Toll/Interleukin receptor TIR domain"/>
    <property type="match status" value="1"/>
</dbReference>
<dbReference type="GO" id="GO:0051707">
    <property type="term" value="P:response to other organism"/>
    <property type="evidence" value="ECO:0007669"/>
    <property type="project" value="UniProtKB-ARBA"/>
</dbReference>
<dbReference type="Pfam" id="PF23598">
    <property type="entry name" value="LRR_14"/>
    <property type="match status" value="1"/>
</dbReference>
<dbReference type="Pfam" id="PF23282">
    <property type="entry name" value="WHD_ROQ1"/>
    <property type="match status" value="1"/>
</dbReference>
<dbReference type="AlphaFoldDB" id="A0ABD3L4K7"/>
<keyword evidence="6" id="KW-1185">Reference proteome</keyword>
<dbReference type="Gene3D" id="3.40.50.10140">
    <property type="entry name" value="Toll/interleukin-1 receptor homology (TIR) domain"/>
    <property type="match status" value="1"/>
</dbReference>
<organism evidence="5 6">
    <name type="scientific">Eucalyptus globulus</name>
    <name type="common">Tasmanian blue gum</name>
    <dbReference type="NCBI Taxonomy" id="34317"/>
    <lineage>
        <taxon>Eukaryota</taxon>
        <taxon>Viridiplantae</taxon>
        <taxon>Streptophyta</taxon>
        <taxon>Embryophyta</taxon>
        <taxon>Tracheophyta</taxon>
        <taxon>Spermatophyta</taxon>
        <taxon>Magnoliopsida</taxon>
        <taxon>eudicotyledons</taxon>
        <taxon>Gunneridae</taxon>
        <taxon>Pentapetalae</taxon>
        <taxon>rosids</taxon>
        <taxon>malvids</taxon>
        <taxon>Myrtales</taxon>
        <taxon>Myrtaceae</taxon>
        <taxon>Myrtoideae</taxon>
        <taxon>Eucalypteae</taxon>
        <taxon>Eucalyptus</taxon>
    </lineage>
</organism>
<reference evidence="5 6" key="1">
    <citation type="submission" date="2024-11" db="EMBL/GenBank/DDBJ databases">
        <title>Chromosome-level genome assembly of Eucalyptus globulus Labill. provides insights into its genome evolution.</title>
        <authorList>
            <person name="Li X."/>
        </authorList>
    </citation>
    <scope>NUCLEOTIDE SEQUENCE [LARGE SCALE GENOMIC DNA]</scope>
    <source>
        <strain evidence="5">CL2024</strain>
        <tissue evidence="5">Fresh tender leaves</tissue>
    </source>
</reference>
<dbReference type="InterPro" id="IPR035897">
    <property type="entry name" value="Toll_tir_struct_dom_sf"/>
</dbReference>
<dbReference type="SMART" id="SM00255">
    <property type="entry name" value="TIR"/>
    <property type="match status" value="1"/>
</dbReference>
<dbReference type="SUPFAM" id="SSF52540">
    <property type="entry name" value="P-loop containing nucleoside triphosphate hydrolases"/>
    <property type="match status" value="1"/>
</dbReference>
<evidence type="ECO:0000256" key="3">
    <source>
        <dbReference type="ARBA" id="ARBA00022821"/>
    </source>
</evidence>
<comment type="caution">
    <text evidence="5">The sequence shown here is derived from an EMBL/GenBank/DDBJ whole genome shotgun (WGS) entry which is preliminary data.</text>
</comment>
<dbReference type="EMBL" id="JBJKBG010000003">
    <property type="protein sequence ID" value="KAL3746815.1"/>
    <property type="molecule type" value="Genomic_DNA"/>
</dbReference>
<dbReference type="Pfam" id="PF01582">
    <property type="entry name" value="TIR"/>
    <property type="match status" value="1"/>
</dbReference>
<dbReference type="InterPro" id="IPR055414">
    <property type="entry name" value="LRR_R13L4/SHOC2-like"/>
</dbReference>
<dbReference type="InterPro" id="IPR000157">
    <property type="entry name" value="TIR_dom"/>
</dbReference>
<protein>
    <recommendedName>
        <fullName evidence="4">TIR domain-containing protein</fullName>
    </recommendedName>
</protein>
<dbReference type="Gene3D" id="3.80.10.10">
    <property type="entry name" value="Ribonuclease Inhibitor"/>
    <property type="match status" value="4"/>
</dbReference>
<dbReference type="GO" id="GO:0006952">
    <property type="term" value="P:defense response"/>
    <property type="evidence" value="ECO:0007669"/>
    <property type="project" value="UniProtKB-KW"/>
</dbReference>
<evidence type="ECO:0000256" key="2">
    <source>
        <dbReference type="ARBA" id="ARBA00022737"/>
    </source>
</evidence>
<gene>
    <name evidence="5" type="ORF">ACJRO7_015713</name>
</gene>
<dbReference type="InterPro" id="IPR036390">
    <property type="entry name" value="WH_DNA-bd_sf"/>
</dbReference>
<dbReference type="SUPFAM" id="SSF52058">
    <property type="entry name" value="L domain-like"/>
    <property type="match status" value="1"/>
</dbReference>
<dbReference type="InterPro" id="IPR044974">
    <property type="entry name" value="Disease_R_plants"/>
</dbReference>
<dbReference type="InterPro" id="IPR032675">
    <property type="entry name" value="LRR_dom_sf"/>
</dbReference>
<keyword evidence="1" id="KW-0433">Leucine-rich repeat</keyword>
<dbReference type="InterPro" id="IPR058192">
    <property type="entry name" value="WHD_ROQ1-like"/>
</dbReference>
<dbReference type="PANTHER" id="PTHR11017">
    <property type="entry name" value="LEUCINE-RICH REPEAT-CONTAINING PROTEIN"/>
    <property type="match status" value="1"/>
</dbReference>
<dbReference type="SUPFAM" id="SSF46785">
    <property type="entry name" value="Winged helix' DNA-binding domain"/>
    <property type="match status" value="1"/>
</dbReference>
<dbReference type="Proteomes" id="UP001634007">
    <property type="component" value="Unassembled WGS sequence"/>
</dbReference>
<evidence type="ECO:0000259" key="4">
    <source>
        <dbReference type="PROSITE" id="PS50104"/>
    </source>
</evidence>
<keyword evidence="3" id="KW-0611">Plant defense</keyword>
<evidence type="ECO:0000313" key="6">
    <source>
        <dbReference type="Proteomes" id="UP001634007"/>
    </source>
</evidence>
<name>A0ABD3L4K7_EUCGL</name>
<dbReference type="PANTHER" id="PTHR11017:SF570">
    <property type="entry name" value="DISEASE RESISTANCE PROTEIN (TIR-NBS CLASS)-RELATED"/>
    <property type="match status" value="1"/>
</dbReference>
<feature type="domain" description="TIR" evidence="4">
    <location>
        <begin position="18"/>
        <end position="184"/>
    </location>
</feature>
<dbReference type="InterPro" id="IPR027417">
    <property type="entry name" value="P-loop_NTPase"/>
</dbReference>
<proteinExistence type="predicted"/>
<evidence type="ECO:0000313" key="5">
    <source>
        <dbReference type="EMBL" id="KAL3746815.1"/>
    </source>
</evidence>
<dbReference type="PRINTS" id="PR00364">
    <property type="entry name" value="DISEASERSIST"/>
</dbReference>
<dbReference type="Gene3D" id="3.40.50.300">
    <property type="entry name" value="P-loop containing nucleotide triphosphate hydrolases"/>
    <property type="match status" value="1"/>
</dbReference>
<keyword evidence="2" id="KW-0677">Repeat</keyword>
<dbReference type="Gene3D" id="1.10.8.430">
    <property type="entry name" value="Helical domain of apoptotic protease-activating factors"/>
    <property type="match status" value="1"/>
</dbReference>
<dbReference type="InterPro" id="IPR002182">
    <property type="entry name" value="NB-ARC"/>
</dbReference>
<dbReference type="Pfam" id="PF00931">
    <property type="entry name" value="NB-ARC"/>
    <property type="match status" value="1"/>
</dbReference>